<proteinExistence type="predicted"/>
<sequence length="48" mass="5378">MKINKKTLVGIICGFALGFYLKGCDALAQDYQVKPKYNYDIIYKGGKS</sequence>
<comment type="caution">
    <text evidence="1">The sequence shown here is derived from an EMBL/GenBank/DDBJ whole genome shotgun (WGS) entry which is preliminary data.</text>
</comment>
<gene>
    <name evidence="1" type="ORF">LCGC14_0465440</name>
</gene>
<accession>A0A0F9SDQ3</accession>
<organism evidence="1">
    <name type="scientific">marine sediment metagenome</name>
    <dbReference type="NCBI Taxonomy" id="412755"/>
    <lineage>
        <taxon>unclassified sequences</taxon>
        <taxon>metagenomes</taxon>
        <taxon>ecological metagenomes</taxon>
    </lineage>
</organism>
<protein>
    <submittedName>
        <fullName evidence="1">Uncharacterized protein</fullName>
    </submittedName>
</protein>
<dbReference type="EMBL" id="LAZR01000485">
    <property type="protein sequence ID" value="KKN66990.1"/>
    <property type="molecule type" value="Genomic_DNA"/>
</dbReference>
<dbReference type="AlphaFoldDB" id="A0A0F9SDQ3"/>
<name>A0A0F9SDQ3_9ZZZZ</name>
<evidence type="ECO:0000313" key="1">
    <source>
        <dbReference type="EMBL" id="KKN66990.1"/>
    </source>
</evidence>
<reference evidence="1" key="1">
    <citation type="journal article" date="2015" name="Nature">
        <title>Complex archaea that bridge the gap between prokaryotes and eukaryotes.</title>
        <authorList>
            <person name="Spang A."/>
            <person name="Saw J.H."/>
            <person name="Jorgensen S.L."/>
            <person name="Zaremba-Niedzwiedzka K."/>
            <person name="Martijn J."/>
            <person name="Lind A.E."/>
            <person name="van Eijk R."/>
            <person name="Schleper C."/>
            <person name="Guy L."/>
            <person name="Ettema T.J."/>
        </authorList>
    </citation>
    <scope>NUCLEOTIDE SEQUENCE</scope>
</reference>